<feature type="region of interest" description="Disordered" evidence="1">
    <location>
        <begin position="132"/>
        <end position="237"/>
    </location>
</feature>
<feature type="compositionally biased region" description="Basic and acidic residues" evidence="1">
    <location>
        <begin position="171"/>
        <end position="182"/>
    </location>
</feature>
<name>A0A067QBE8_9AGAM</name>
<dbReference type="Proteomes" id="UP000027265">
    <property type="component" value="Unassembled WGS sequence"/>
</dbReference>
<accession>A0A067QBE8</accession>
<feature type="region of interest" description="Disordered" evidence="1">
    <location>
        <begin position="285"/>
        <end position="335"/>
    </location>
</feature>
<dbReference type="InParanoid" id="A0A067QBE8"/>
<sequence>MSRVPRNERREVEAGRPKRPRSASDEARTSNHTPQLHDARSSAEKIVELFGRVARTTSAATLTTTHLQSVEQKLESLTSISTISASIASSLRPFLTSLSNDQAKCEEDIARDEGRLRDLWDEIFGVFLEGIGRPSDTQREPREKARHESVRVRELRREGSEKRTMSPGEISEGRRRDEGTREAKRRRFAEGDSSETFERDPTIEVEESRKLLPSSTHRGRTVKQLGSLGRPEGGVDTRAELMEVEEIQSSAKRLNQNRKEFDVRRNSIISDWAPSPDGSFFEEARYASASSKVRDPSRTRGPSRIESYQTERITSGRRGSGSGQGAGRNVHDQSR</sequence>
<feature type="compositionally biased region" description="Basic and acidic residues" evidence="1">
    <location>
        <begin position="136"/>
        <end position="164"/>
    </location>
</feature>
<proteinExistence type="predicted"/>
<reference evidence="3" key="1">
    <citation type="journal article" date="2014" name="Proc. Natl. Acad. Sci. U.S.A.">
        <title>Extensive sampling of basidiomycete genomes demonstrates inadequacy of the white-rot/brown-rot paradigm for wood decay fungi.</title>
        <authorList>
            <person name="Riley R."/>
            <person name="Salamov A.A."/>
            <person name="Brown D.W."/>
            <person name="Nagy L.G."/>
            <person name="Floudas D."/>
            <person name="Held B.W."/>
            <person name="Levasseur A."/>
            <person name="Lombard V."/>
            <person name="Morin E."/>
            <person name="Otillar R."/>
            <person name="Lindquist E.A."/>
            <person name="Sun H."/>
            <person name="LaButti K.M."/>
            <person name="Schmutz J."/>
            <person name="Jabbour D."/>
            <person name="Luo H."/>
            <person name="Baker S.E."/>
            <person name="Pisabarro A.G."/>
            <person name="Walton J.D."/>
            <person name="Blanchette R.A."/>
            <person name="Henrissat B."/>
            <person name="Martin F."/>
            <person name="Cullen D."/>
            <person name="Hibbett D.S."/>
            <person name="Grigoriev I.V."/>
        </authorList>
    </citation>
    <scope>NUCLEOTIDE SEQUENCE [LARGE SCALE GENOMIC DNA]</scope>
    <source>
        <strain evidence="3">MUCL 33604</strain>
    </source>
</reference>
<feature type="compositionally biased region" description="Basic and acidic residues" evidence="1">
    <location>
        <begin position="196"/>
        <end position="210"/>
    </location>
</feature>
<evidence type="ECO:0000313" key="2">
    <source>
        <dbReference type="EMBL" id="KDQ60842.1"/>
    </source>
</evidence>
<dbReference type="HOGENOM" id="CLU_829148_0_0_1"/>
<dbReference type="EMBL" id="KL197713">
    <property type="protein sequence ID" value="KDQ60842.1"/>
    <property type="molecule type" value="Genomic_DNA"/>
</dbReference>
<protein>
    <submittedName>
        <fullName evidence="2">Uncharacterized protein</fullName>
    </submittedName>
</protein>
<keyword evidence="3" id="KW-1185">Reference proteome</keyword>
<evidence type="ECO:0000313" key="3">
    <source>
        <dbReference type="Proteomes" id="UP000027265"/>
    </source>
</evidence>
<dbReference type="AlphaFoldDB" id="A0A067QBE8"/>
<evidence type="ECO:0000256" key="1">
    <source>
        <dbReference type="SAM" id="MobiDB-lite"/>
    </source>
</evidence>
<feature type="region of interest" description="Disordered" evidence="1">
    <location>
        <begin position="1"/>
        <end position="42"/>
    </location>
</feature>
<gene>
    <name evidence="2" type="ORF">JAAARDRAFT_31832</name>
</gene>
<organism evidence="2 3">
    <name type="scientific">Jaapia argillacea MUCL 33604</name>
    <dbReference type="NCBI Taxonomy" id="933084"/>
    <lineage>
        <taxon>Eukaryota</taxon>
        <taxon>Fungi</taxon>
        <taxon>Dikarya</taxon>
        <taxon>Basidiomycota</taxon>
        <taxon>Agaricomycotina</taxon>
        <taxon>Agaricomycetes</taxon>
        <taxon>Agaricomycetidae</taxon>
        <taxon>Jaapiales</taxon>
        <taxon>Jaapiaceae</taxon>
        <taxon>Jaapia</taxon>
    </lineage>
</organism>